<dbReference type="Proteomes" id="UP000006729">
    <property type="component" value="Chromosome 18"/>
</dbReference>
<gene>
    <name evidence="1" type="ORF">POPTR_018G118062v4</name>
</gene>
<reference evidence="1 2" key="1">
    <citation type="journal article" date="2006" name="Science">
        <title>The genome of black cottonwood, Populus trichocarpa (Torr. &amp; Gray).</title>
        <authorList>
            <person name="Tuskan G.A."/>
            <person name="Difazio S."/>
            <person name="Jansson S."/>
            <person name="Bohlmann J."/>
            <person name="Grigoriev I."/>
            <person name="Hellsten U."/>
            <person name="Putnam N."/>
            <person name="Ralph S."/>
            <person name="Rombauts S."/>
            <person name="Salamov A."/>
            <person name="Schein J."/>
            <person name="Sterck L."/>
            <person name="Aerts A."/>
            <person name="Bhalerao R.R."/>
            <person name="Bhalerao R.P."/>
            <person name="Blaudez D."/>
            <person name="Boerjan W."/>
            <person name="Brun A."/>
            <person name="Brunner A."/>
            <person name="Busov V."/>
            <person name="Campbell M."/>
            <person name="Carlson J."/>
            <person name="Chalot M."/>
            <person name="Chapman J."/>
            <person name="Chen G.L."/>
            <person name="Cooper D."/>
            <person name="Coutinho P.M."/>
            <person name="Couturier J."/>
            <person name="Covert S."/>
            <person name="Cronk Q."/>
            <person name="Cunningham R."/>
            <person name="Davis J."/>
            <person name="Degroeve S."/>
            <person name="Dejardin A."/>
            <person name="Depamphilis C."/>
            <person name="Detter J."/>
            <person name="Dirks B."/>
            <person name="Dubchak I."/>
            <person name="Duplessis S."/>
            <person name="Ehlting J."/>
            <person name="Ellis B."/>
            <person name="Gendler K."/>
            <person name="Goodstein D."/>
            <person name="Gribskov M."/>
            <person name="Grimwood J."/>
            <person name="Groover A."/>
            <person name="Gunter L."/>
            <person name="Hamberger B."/>
            <person name="Heinze B."/>
            <person name="Helariutta Y."/>
            <person name="Henrissat B."/>
            <person name="Holligan D."/>
            <person name="Holt R."/>
            <person name="Huang W."/>
            <person name="Islam-Faridi N."/>
            <person name="Jones S."/>
            <person name="Jones-Rhoades M."/>
            <person name="Jorgensen R."/>
            <person name="Joshi C."/>
            <person name="Kangasjarvi J."/>
            <person name="Karlsson J."/>
            <person name="Kelleher C."/>
            <person name="Kirkpatrick R."/>
            <person name="Kirst M."/>
            <person name="Kohler A."/>
            <person name="Kalluri U."/>
            <person name="Larimer F."/>
            <person name="Leebens-Mack J."/>
            <person name="Leple J.C."/>
            <person name="Locascio P."/>
            <person name="Lou Y."/>
            <person name="Lucas S."/>
            <person name="Martin F."/>
            <person name="Montanini B."/>
            <person name="Napoli C."/>
            <person name="Nelson D.R."/>
            <person name="Nelson C."/>
            <person name="Nieminen K."/>
            <person name="Nilsson O."/>
            <person name="Pereda V."/>
            <person name="Peter G."/>
            <person name="Philippe R."/>
            <person name="Pilate G."/>
            <person name="Poliakov A."/>
            <person name="Razumovskaya J."/>
            <person name="Richardson P."/>
            <person name="Rinaldi C."/>
            <person name="Ritland K."/>
            <person name="Rouze P."/>
            <person name="Ryaboy D."/>
            <person name="Schmutz J."/>
            <person name="Schrader J."/>
            <person name="Segerman B."/>
            <person name="Shin H."/>
            <person name="Siddiqui A."/>
            <person name="Sterky F."/>
            <person name="Terry A."/>
            <person name="Tsai C.J."/>
            <person name="Uberbacher E."/>
            <person name="Unneberg P."/>
            <person name="Vahala J."/>
            <person name="Wall K."/>
            <person name="Wessler S."/>
            <person name="Yang G."/>
            <person name="Yin T."/>
            <person name="Douglas C."/>
            <person name="Marra M."/>
            <person name="Sandberg G."/>
            <person name="Van de Peer Y."/>
            <person name="Rokhsar D."/>
        </authorList>
    </citation>
    <scope>NUCLEOTIDE SEQUENCE [LARGE SCALE GENOMIC DNA]</scope>
    <source>
        <strain evidence="2">cv. Nisqually</strain>
    </source>
</reference>
<organism evidence="1 2">
    <name type="scientific">Populus trichocarpa</name>
    <name type="common">Western balsam poplar</name>
    <name type="synonym">Populus balsamifera subsp. trichocarpa</name>
    <dbReference type="NCBI Taxonomy" id="3694"/>
    <lineage>
        <taxon>Eukaryota</taxon>
        <taxon>Viridiplantae</taxon>
        <taxon>Streptophyta</taxon>
        <taxon>Embryophyta</taxon>
        <taxon>Tracheophyta</taxon>
        <taxon>Spermatophyta</taxon>
        <taxon>Magnoliopsida</taxon>
        <taxon>eudicotyledons</taxon>
        <taxon>Gunneridae</taxon>
        <taxon>Pentapetalae</taxon>
        <taxon>rosids</taxon>
        <taxon>fabids</taxon>
        <taxon>Malpighiales</taxon>
        <taxon>Salicaceae</taxon>
        <taxon>Saliceae</taxon>
        <taxon>Populus</taxon>
    </lineage>
</organism>
<evidence type="ECO:0000313" key="1">
    <source>
        <dbReference type="EMBL" id="KAI9378601.1"/>
    </source>
</evidence>
<evidence type="ECO:0000313" key="2">
    <source>
        <dbReference type="Proteomes" id="UP000006729"/>
    </source>
</evidence>
<dbReference type="EMBL" id="CM009307">
    <property type="protein sequence ID" value="KAI9378601.1"/>
    <property type="molecule type" value="Genomic_DNA"/>
</dbReference>
<accession>A0ACC0RMU0</accession>
<protein>
    <submittedName>
        <fullName evidence="1">Uncharacterized protein</fullName>
    </submittedName>
</protein>
<sequence length="1190" mass="133703">MGFNRFSLPAVAVIMMMNAMLLSQGCLEEERIALLQIKTSFAEYPNLKSPVLSWGKDALCCSWEGVTCSNSTTRRVIEIDLFLARDRSMGDWHLNASIFLPFQELNVLDLTGNRIAGCVANEGFERLSRLAKLETLDLNLNNFNNSIISSLKGLSSLKHLYLGYNRLQGSIDTKEFDSLSNLEMLWLYENKIQEFVTLRGSEEPSRLDKLETLYLGHNNFNNSILSSLKGLSSLKYLYLDGNQLQGSINMKEFDSLSNLEVLSLTANEIQEFVALTGSEEPSRLDKLEFLDLDDNNFNNSILSSLKGLSSLKHLYLDHNQLQGSINMKEFDSLSNLEELWLAGNTIQDFVALTGSEEPSRLDKLETLYLGHNNFNNSILSSLKGLSSLKYLYLDGNQLQGSINMKEFDSLSNLEELWLAGNTIQDFVALTDSEEPSRLTKLEVLYLSSNYLNNSIISSLKGLSSLKYLYLDGNQLQGSINMKGLCELKHLQKLDISHNNLNGYLPWCLSNLTNLQVLDISFNDFTGNISLSPIGSLTSIQDLRLSHNHFKIPISLGPFFNLSKLKHLNGDHNEIYESTELVHNLIPRFQLQWLSLECTGSGGTFPKSLYYQHDLQFVDLSHIKMTGEFPSWLLQNNTKLEGLYLVNNSLSGSFQLANHSLVRLSHLDISRNRIHNQIPTEIGACFPRLVFLNLSRNDFDGSIPSSISNMSLLKVLDLSNNNLSGNIPEQLVEGCLSLEVIMLSNNYFEGQLFWKNFNLTYLTELILRGNQLTGILPNSLSSCSALEALDVSNNNLSGKVPRWIGNMSSLEYLDLSENNLFGSLPSSFCSSRMMTEVYLSKNKLEGSLIDAFDGCMSLNRLDLSHNYFRGKIPESIGSLFQLSFLLLGYNNLEGEIPSQLCKLEKLSLIDLSHNNLCGHILSCLQPSSKWYREREASINPSDSAPGPIMPFAAAPIPLEDPSVNKAFEFTTKSRSYSFKGIILTYFSGIDLSCNNLTGEIPFELGYLGNIQVLNLSHNSLTGPIPPTFSNLKEIESMDLSYNNLNGEIPRQLLELNFLSAFSVAYNNLSGKTPEMVGQFSTFNKSSYEGNPLLCGPPLTNNYIGEISPSPLPRYKTDKNEENSFIDIEAFFVTFSVAYIMVLLAIGAILYINPHWRRSWFYFIGKSINNCYFYLVDNLLVPAKFRRFQPCV</sequence>
<proteinExistence type="predicted"/>
<keyword evidence="2" id="KW-1185">Reference proteome</keyword>
<comment type="caution">
    <text evidence="1">The sequence shown here is derived from an EMBL/GenBank/DDBJ whole genome shotgun (WGS) entry which is preliminary data.</text>
</comment>
<name>A0ACC0RMU0_POPTR</name>